<name>A0A0D0V4L4_9TREE</name>
<protein>
    <submittedName>
        <fullName evidence="2">Uncharacterized protein</fullName>
    </submittedName>
</protein>
<reference evidence="2 3" key="1">
    <citation type="submission" date="2015-01" db="EMBL/GenBank/DDBJ databases">
        <title>The Genome Sequence of Cryptococcus gattii Ram5.</title>
        <authorList>
            <consortium name="The Broad Institute Genomics Platform"/>
            <person name="Cuomo C."/>
            <person name="Litvintseva A."/>
            <person name="Chen Y."/>
            <person name="Heitman J."/>
            <person name="Sun S."/>
            <person name="Springer D."/>
            <person name="Dromer F."/>
            <person name="Young S."/>
            <person name="Zeng Q."/>
            <person name="Gargeya S."/>
            <person name="Abouelleil A."/>
            <person name="Alvarado L."/>
            <person name="Chapman S.B."/>
            <person name="Gainer-Dewar J."/>
            <person name="Goldberg J."/>
            <person name="Griggs A."/>
            <person name="Gujja S."/>
            <person name="Hansen M."/>
            <person name="Howarth C."/>
            <person name="Imamovic A."/>
            <person name="Larimer J."/>
            <person name="Murphy C."/>
            <person name="Naylor J."/>
            <person name="Pearson M."/>
            <person name="Priest M."/>
            <person name="Roberts A."/>
            <person name="Saif S."/>
            <person name="Shea T."/>
            <person name="Sykes S."/>
            <person name="Wortman J."/>
            <person name="Nusbaum C."/>
            <person name="Birren B."/>
        </authorList>
    </citation>
    <scope>NUCLEOTIDE SEQUENCE [LARGE SCALE GENOMIC DNA]</scope>
    <source>
        <strain evidence="2 3">Ram5</strain>
    </source>
</reference>
<accession>A0A0D0V4L4</accession>
<keyword evidence="3" id="KW-1185">Reference proteome</keyword>
<dbReference type="Proteomes" id="UP000053392">
    <property type="component" value="Unassembled WGS sequence"/>
</dbReference>
<evidence type="ECO:0000313" key="3">
    <source>
        <dbReference type="Proteomes" id="UP000053392"/>
    </source>
</evidence>
<sequence>MRTTYTSLSSLPVIWITLSRERRITFMNSWTDCTFVTNYYIINSHLPSSLTTSGYLQGQGQSTGASSFRRLSAHHF</sequence>
<organism evidence="2 3">
    <name type="scientific">Cryptococcus deuterogattii Ram5</name>
    <dbReference type="NCBI Taxonomy" id="1296110"/>
    <lineage>
        <taxon>Eukaryota</taxon>
        <taxon>Fungi</taxon>
        <taxon>Dikarya</taxon>
        <taxon>Basidiomycota</taxon>
        <taxon>Agaricomycotina</taxon>
        <taxon>Tremellomycetes</taxon>
        <taxon>Tremellales</taxon>
        <taxon>Cryptococcaceae</taxon>
        <taxon>Cryptococcus</taxon>
        <taxon>Cryptococcus gattii species complex</taxon>
    </lineage>
</organism>
<evidence type="ECO:0000313" key="2">
    <source>
        <dbReference type="EMBL" id="KIR41514.1"/>
    </source>
</evidence>
<gene>
    <name evidence="2" type="ORF">I313_02644</name>
</gene>
<feature type="region of interest" description="Disordered" evidence="1">
    <location>
        <begin position="53"/>
        <end position="76"/>
    </location>
</feature>
<feature type="compositionally biased region" description="Polar residues" evidence="1">
    <location>
        <begin position="53"/>
        <end position="66"/>
    </location>
</feature>
<dbReference type="EMBL" id="KN847900">
    <property type="protein sequence ID" value="KIR41514.1"/>
    <property type="molecule type" value="Genomic_DNA"/>
</dbReference>
<proteinExistence type="predicted"/>
<evidence type="ECO:0000256" key="1">
    <source>
        <dbReference type="SAM" id="MobiDB-lite"/>
    </source>
</evidence>
<dbReference type="AlphaFoldDB" id="A0A0D0V4L4"/>
<dbReference type="HOGENOM" id="CLU_2654428_0_0_1"/>